<dbReference type="Gene3D" id="3.40.710.10">
    <property type="entry name" value="DD-peptidase/beta-lactamase superfamily"/>
    <property type="match status" value="1"/>
</dbReference>
<dbReference type="EMBL" id="MRTP01000008">
    <property type="protein sequence ID" value="OMF51853.1"/>
    <property type="molecule type" value="Genomic_DNA"/>
</dbReference>
<dbReference type="InterPro" id="IPR001466">
    <property type="entry name" value="Beta-lactam-related"/>
</dbReference>
<name>A0A1R1EJ55_9BACL</name>
<dbReference type="RefSeq" id="WP_076173279.1">
    <property type="nucleotide sequence ID" value="NZ_MRTP01000008.1"/>
</dbReference>
<dbReference type="SUPFAM" id="SSF56601">
    <property type="entry name" value="beta-lactamase/transpeptidase-like"/>
    <property type="match status" value="1"/>
</dbReference>
<dbReference type="PANTHER" id="PTHR43283">
    <property type="entry name" value="BETA-LACTAMASE-RELATED"/>
    <property type="match status" value="1"/>
</dbReference>
<proteinExistence type="predicted"/>
<sequence>MGLELETAQPESHGLSSGDVLRFLERIEELELQVNRLMLLQNGKVTARFNRQPYREEAPTLLFSLSKSFTSIAAGIARDEGYIRLTDPVVSYFPDKLAGNVPPYLSQMTIHHLLSMNTGHHDNIYGRVMESGPDWAQTFLSLAPEHPPGSHYVYNTHATYMVAAILERATGMSLVEYVKPRLFEPLGIDSVDWETCPMGVTAGGMGLSIPIDGVAKFGQMLLNEGGYGGRRIVSTEYIRLATAEQSDNRRNETRADFSEGYGYQFFRCRQGCYMGNGGFGQLCFVAPKHGIVIAASSGMSHMKKQLPQLLDLIYEHIVDRVDRSQQVSSEAYPLLLQRIARMQEDAEHRVPSASSAMPDDWAGQYRVQAPEPGGVAEITVCSLDERSELRIRYANGSRRELPFDLTKKVSTKDIFRKDLAMHRQEAVISARLTEDLQLELTVVYIETPYRVTLTLTFAEGQVELVEEVNVSFDKKTTRVTAVKQEQLKDILSN</sequence>
<dbReference type="InterPro" id="IPR050789">
    <property type="entry name" value="Diverse_Enzym_Activities"/>
</dbReference>
<gene>
    <name evidence="2" type="ORF">BK138_23725</name>
</gene>
<comment type="caution">
    <text evidence="2">The sequence shown here is derived from an EMBL/GenBank/DDBJ whole genome shotgun (WGS) entry which is preliminary data.</text>
</comment>
<evidence type="ECO:0000259" key="1">
    <source>
        <dbReference type="Pfam" id="PF00144"/>
    </source>
</evidence>
<organism evidence="2 3">
    <name type="scientific">Paenibacillus rhizosphaerae</name>
    <dbReference type="NCBI Taxonomy" id="297318"/>
    <lineage>
        <taxon>Bacteria</taxon>
        <taxon>Bacillati</taxon>
        <taxon>Bacillota</taxon>
        <taxon>Bacilli</taxon>
        <taxon>Bacillales</taxon>
        <taxon>Paenibacillaceae</taxon>
        <taxon>Paenibacillus</taxon>
    </lineage>
</organism>
<protein>
    <recommendedName>
        <fullName evidence="1">Beta-lactamase-related domain-containing protein</fullName>
    </recommendedName>
</protein>
<keyword evidence="3" id="KW-1185">Reference proteome</keyword>
<dbReference type="Pfam" id="PF00144">
    <property type="entry name" value="Beta-lactamase"/>
    <property type="match status" value="1"/>
</dbReference>
<dbReference type="PANTHER" id="PTHR43283:SF7">
    <property type="entry name" value="BETA-LACTAMASE-RELATED DOMAIN-CONTAINING PROTEIN"/>
    <property type="match status" value="1"/>
</dbReference>
<dbReference type="Proteomes" id="UP000187172">
    <property type="component" value="Unassembled WGS sequence"/>
</dbReference>
<dbReference type="STRING" id="297318.BK138_23725"/>
<dbReference type="InterPro" id="IPR012338">
    <property type="entry name" value="Beta-lactam/transpept-like"/>
</dbReference>
<reference evidence="2 3" key="1">
    <citation type="submission" date="2016-11" db="EMBL/GenBank/DDBJ databases">
        <title>Paenibacillus species isolates.</title>
        <authorList>
            <person name="Beno S.M."/>
        </authorList>
    </citation>
    <scope>NUCLEOTIDE SEQUENCE [LARGE SCALE GENOMIC DNA]</scope>
    <source>
        <strain evidence="2 3">FSL R5-0378</strain>
    </source>
</reference>
<dbReference type="AlphaFoldDB" id="A0A1R1EJ55"/>
<accession>A0A1R1EJ55</accession>
<evidence type="ECO:0000313" key="2">
    <source>
        <dbReference type="EMBL" id="OMF51853.1"/>
    </source>
</evidence>
<feature type="domain" description="Beta-lactamase-related" evidence="1">
    <location>
        <begin position="41"/>
        <end position="295"/>
    </location>
</feature>
<evidence type="ECO:0000313" key="3">
    <source>
        <dbReference type="Proteomes" id="UP000187172"/>
    </source>
</evidence>